<dbReference type="Pfam" id="PF00871">
    <property type="entry name" value="Acetate_kinase"/>
    <property type="match status" value="1"/>
</dbReference>
<dbReference type="Gene3D" id="3.30.420.40">
    <property type="match status" value="2"/>
</dbReference>
<dbReference type="GO" id="GO:0005829">
    <property type="term" value="C:cytosol"/>
    <property type="evidence" value="ECO:0007669"/>
    <property type="project" value="TreeGrafter"/>
</dbReference>
<dbReference type="EMBL" id="FRBN01000020">
    <property type="protein sequence ID" value="SHL56770.1"/>
    <property type="molecule type" value="Genomic_DNA"/>
</dbReference>
<feature type="binding site" evidence="9">
    <location>
        <begin position="329"/>
        <end position="333"/>
    </location>
    <ligand>
        <name>ATP</name>
        <dbReference type="ChEBI" id="CHEBI:30616"/>
    </ligand>
</feature>
<evidence type="ECO:0000256" key="7">
    <source>
        <dbReference type="ARBA" id="ARBA00022840"/>
    </source>
</evidence>
<keyword evidence="12" id="KW-1185">Reference proteome</keyword>
<dbReference type="PANTHER" id="PTHR21060">
    <property type="entry name" value="ACETATE KINASE"/>
    <property type="match status" value="1"/>
</dbReference>
<evidence type="ECO:0000256" key="3">
    <source>
        <dbReference type="ARBA" id="ARBA00022679"/>
    </source>
</evidence>
<keyword evidence="2 9" id="KW-0963">Cytoplasm</keyword>
<dbReference type="InterPro" id="IPR000890">
    <property type="entry name" value="Aliphatic_acid_kin_short-chain"/>
</dbReference>
<dbReference type="GO" id="GO:0005524">
    <property type="term" value="F:ATP binding"/>
    <property type="evidence" value="ECO:0007669"/>
    <property type="project" value="UniProtKB-KW"/>
</dbReference>
<dbReference type="GO" id="GO:0008776">
    <property type="term" value="F:acetate kinase activity"/>
    <property type="evidence" value="ECO:0007669"/>
    <property type="project" value="UniProtKB-UniRule"/>
</dbReference>
<comment type="pathway">
    <text evidence="9">Metabolic intermediate biosynthesis; acetyl-CoA biosynthesis; acetyl-CoA from acetate: step 1/2.</text>
</comment>
<feature type="site" description="Transition state stabilizer" evidence="9">
    <location>
        <position position="242"/>
    </location>
</feature>
<dbReference type="AlphaFoldDB" id="A0A1M7BP91"/>
<accession>A0A1M7BP91</accession>
<dbReference type="RefSeq" id="WP_073199389.1">
    <property type="nucleotide sequence ID" value="NZ_FRBN01000020.1"/>
</dbReference>
<comment type="function">
    <text evidence="9">Catalyzes the formation of acetyl phosphate from acetate and ATP. Can also catalyze the reverse reaction.</text>
</comment>
<dbReference type="GO" id="GO:0000287">
    <property type="term" value="F:magnesium ion binding"/>
    <property type="evidence" value="ECO:0007669"/>
    <property type="project" value="UniProtKB-UniRule"/>
</dbReference>
<dbReference type="InterPro" id="IPR023865">
    <property type="entry name" value="Aliphatic_acid_kinase_CS"/>
</dbReference>
<feature type="active site" description="Proton donor/acceptor" evidence="9">
    <location>
        <position position="151"/>
    </location>
</feature>
<dbReference type="InterPro" id="IPR043129">
    <property type="entry name" value="ATPase_NBD"/>
</dbReference>
<name>A0A1M7BP91_9RHOB</name>
<protein>
    <recommendedName>
        <fullName evidence="9">Acetate kinase</fullName>
        <ecNumber evidence="9">2.7.2.1</ecNumber>
    </recommendedName>
    <alternativeName>
        <fullName evidence="9">Acetokinase</fullName>
    </alternativeName>
</protein>
<proteinExistence type="inferred from homology"/>
<dbReference type="PRINTS" id="PR00471">
    <property type="entry name" value="ACETATEKNASE"/>
</dbReference>
<evidence type="ECO:0000256" key="1">
    <source>
        <dbReference type="ARBA" id="ARBA00008748"/>
    </source>
</evidence>
<dbReference type="SUPFAM" id="SSF53067">
    <property type="entry name" value="Actin-like ATPase domain"/>
    <property type="match status" value="2"/>
</dbReference>
<keyword evidence="3 9" id="KW-0808">Transferase</keyword>
<keyword evidence="6 9" id="KW-0418">Kinase</keyword>
<comment type="cofactor">
    <cofactor evidence="9">
        <name>Mg(2+)</name>
        <dbReference type="ChEBI" id="CHEBI:18420"/>
    </cofactor>
    <cofactor evidence="9">
        <name>Mn(2+)</name>
        <dbReference type="ChEBI" id="CHEBI:29035"/>
    </cofactor>
    <text evidence="9">Mg(2+). Can also accept Mn(2+).</text>
</comment>
<comment type="caution">
    <text evidence="9">Lacks conserved residue(s) required for the propagation of feature annotation.</text>
</comment>
<keyword evidence="4 9" id="KW-0479">Metal-binding</keyword>
<evidence type="ECO:0000256" key="2">
    <source>
        <dbReference type="ARBA" id="ARBA00022490"/>
    </source>
</evidence>
<feature type="binding site" evidence="9">
    <location>
        <position position="16"/>
    </location>
    <ligand>
        <name>ATP</name>
        <dbReference type="ChEBI" id="CHEBI:30616"/>
    </ligand>
</feature>
<evidence type="ECO:0000313" key="11">
    <source>
        <dbReference type="EMBL" id="SHL56770.1"/>
    </source>
</evidence>
<keyword evidence="8 9" id="KW-0460">Magnesium</keyword>
<dbReference type="STRING" id="1054996.SAMN05444414_1208"/>
<feature type="binding site" evidence="9">
    <location>
        <position position="94"/>
    </location>
    <ligand>
        <name>substrate</name>
    </ligand>
</feature>
<comment type="subunit">
    <text evidence="9">Homodimer.</text>
</comment>
<evidence type="ECO:0000313" key="12">
    <source>
        <dbReference type="Proteomes" id="UP000184191"/>
    </source>
</evidence>
<dbReference type="EC" id="2.7.2.1" evidence="9"/>
<organism evidence="11 12">
    <name type="scientific">Roseovarius marisflavi</name>
    <dbReference type="NCBI Taxonomy" id="1054996"/>
    <lineage>
        <taxon>Bacteria</taxon>
        <taxon>Pseudomonadati</taxon>
        <taxon>Pseudomonadota</taxon>
        <taxon>Alphaproteobacteria</taxon>
        <taxon>Rhodobacterales</taxon>
        <taxon>Roseobacteraceae</taxon>
        <taxon>Roseovarius</taxon>
    </lineage>
</organism>
<gene>
    <name evidence="9" type="primary">ackA</name>
    <name evidence="11" type="ORF">SAMN05444414_1208</name>
</gene>
<dbReference type="PROSITE" id="PS01075">
    <property type="entry name" value="ACETATE_KINASE_1"/>
    <property type="match status" value="1"/>
</dbReference>
<comment type="similarity">
    <text evidence="1 9 10">Belongs to the acetokinase family.</text>
</comment>
<keyword evidence="5 9" id="KW-0547">Nucleotide-binding</keyword>
<feature type="binding site" evidence="9">
    <location>
        <begin position="209"/>
        <end position="213"/>
    </location>
    <ligand>
        <name>ATP</name>
        <dbReference type="ChEBI" id="CHEBI:30616"/>
    </ligand>
</feature>
<dbReference type="GO" id="GO:0006083">
    <property type="term" value="P:acetate metabolic process"/>
    <property type="evidence" value="ECO:0007669"/>
    <property type="project" value="TreeGrafter"/>
</dbReference>
<reference evidence="12" key="1">
    <citation type="submission" date="2016-11" db="EMBL/GenBank/DDBJ databases">
        <authorList>
            <person name="Varghese N."/>
            <person name="Submissions S."/>
        </authorList>
    </citation>
    <scope>NUCLEOTIDE SEQUENCE [LARGE SCALE GENOMIC DNA]</scope>
    <source>
        <strain evidence="12">DSM 29327</strain>
    </source>
</reference>
<comment type="catalytic activity">
    <reaction evidence="9">
        <text>acetate + ATP = acetyl phosphate + ADP</text>
        <dbReference type="Rhea" id="RHEA:11352"/>
        <dbReference type="ChEBI" id="CHEBI:22191"/>
        <dbReference type="ChEBI" id="CHEBI:30089"/>
        <dbReference type="ChEBI" id="CHEBI:30616"/>
        <dbReference type="ChEBI" id="CHEBI:456216"/>
        <dbReference type="EC" id="2.7.2.1"/>
    </reaction>
</comment>
<evidence type="ECO:0000256" key="4">
    <source>
        <dbReference type="ARBA" id="ARBA00022723"/>
    </source>
</evidence>
<feature type="site" description="Transition state stabilizer" evidence="9">
    <location>
        <position position="182"/>
    </location>
</feature>
<evidence type="ECO:0000256" key="5">
    <source>
        <dbReference type="ARBA" id="ARBA00022741"/>
    </source>
</evidence>
<evidence type="ECO:0000256" key="9">
    <source>
        <dbReference type="HAMAP-Rule" id="MF_00020"/>
    </source>
</evidence>
<dbReference type="UniPathway" id="UPA00340">
    <property type="reaction ID" value="UER00458"/>
</dbReference>
<dbReference type="PIRSF" id="PIRSF000722">
    <property type="entry name" value="Acetate_prop_kin"/>
    <property type="match status" value="1"/>
</dbReference>
<evidence type="ECO:0000256" key="8">
    <source>
        <dbReference type="ARBA" id="ARBA00022842"/>
    </source>
</evidence>
<keyword evidence="7 9" id="KW-0067">ATP-binding</keyword>
<dbReference type="HAMAP" id="MF_00020">
    <property type="entry name" value="Acetate_kinase"/>
    <property type="match status" value="1"/>
</dbReference>
<evidence type="ECO:0000256" key="10">
    <source>
        <dbReference type="RuleBase" id="RU003835"/>
    </source>
</evidence>
<dbReference type="OrthoDB" id="9802453at2"/>
<dbReference type="NCBIfam" id="TIGR00016">
    <property type="entry name" value="ackA"/>
    <property type="match status" value="1"/>
</dbReference>
<feature type="binding site" evidence="9">
    <location>
        <position position="9"/>
    </location>
    <ligand>
        <name>Mg(2+)</name>
        <dbReference type="ChEBI" id="CHEBI:18420"/>
    </ligand>
</feature>
<dbReference type="GO" id="GO:0006085">
    <property type="term" value="P:acetyl-CoA biosynthetic process"/>
    <property type="evidence" value="ECO:0007669"/>
    <property type="project" value="UniProtKB-UniRule"/>
</dbReference>
<sequence length="393" mass="42410">MSDLVLTLNAGSSSLKFAIFASNTPSAQAEMTGKFASIGRQPVFSVSSADGRSLDKGALATLDNTFDHEKLLALLLPWLAQHHGRHRIVAVGHRVVHGGERFEGPTRVTEAVLDELESLVPLAPLHQPHNLAAIRAVAEWRPDLLQIACFDTSFHRTQERLAQLFAIPHALSDEGVIRYGFHGLSYAYIASVLPQHLGALADRRVIVAHLGNGSSLCAMKERKSRATSMGFTALDGLVMGRRCGTLDPGVILYLMRAKKMDASAIEDMLYRKSGLLGVSGISNNMHVLQESKAPRAREAIELYCYRAASLIAGLVPSIGGLDALVFTAGIGENSALVRQLICGRLDWLGVSIDGKANSENAVQIGSEQSRVKVLVLPTNEEAIIAKACRDYSE</sequence>
<comment type="subcellular location">
    <subcellularLocation>
        <location evidence="9">Cytoplasm</location>
    </subcellularLocation>
</comment>
<evidence type="ECO:0000256" key="6">
    <source>
        <dbReference type="ARBA" id="ARBA00022777"/>
    </source>
</evidence>
<feature type="binding site" evidence="9">
    <location>
        <position position="380"/>
    </location>
    <ligand>
        <name>Mg(2+)</name>
        <dbReference type="ChEBI" id="CHEBI:18420"/>
    </ligand>
</feature>
<dbReference type="InterPro" id="IPR004372">
    <property type="entry name" value="Ac/propionate_kinase"/>
</dbReference>
<dbReference type="Proteomes" id="UP000184191">
    <property type="component" value="Unassembled WGS sequence"/>
</dbReference>
<dbReference type="PANTHER" id="PTHR21060:SF21">
    <property type="entry name" value="ACETATE KINASE"/>
    <property type="match status" value="1"/>
</dbReference>